<evidence type="ECO:0000256" key="1">
    <source>
        <dbReference type="ARBA" id="ARBA00010233"/>
    </source>
</evidence>
<organism evidence="9 10">
    <name type="scientific">Fictibacillus phosphorivorans</name>
    <dbReference type="NCBI Taxonomy" id="1221500"/>
    <lineage>
        <taxon>Bacteria</taxon>
        <taxon>Bacillati</taxon>
        <taxon>Bacillota</taxon>
        <taxon>Bacilli</taxon>
        <taxon>Bacillales</taxon>
        <taxon>Fictibacillaceae</taxon>
        <taxon>Fictibacillus</taxon>
    </lineage>
</organism>
<evidence type="ECO:0000256" key="6">
    <source>
        <dbReference type="PIRSR" id="PIRSR028757-1"/>
    </source>
</evidence>
<evidence type="ECO:0000259" key="8">
    <source>
        <dbReference type="Pfam" id="PF17676"/>
    </source>
</evidence>
<dbReference type="RefSeq" id="WP_066394596.1">
    <property type="nucleotide sequence ID" value="NZ_CP015378.1"/>
</dbReference>
<evidence type="ECO:0000256" key="5">
    <source>
        <dbReference type="ARBA" id="ARBA00022825"/>
    </source>
</evidence>
<dbReference type="STRING" id="1221500.ABE65_010740"/>
<feature type="domain" description="LD-carboxypeptidase N-terminal" evidence="7">
    <location>
        <begin position="14"/>
        <end position="129"/>
    </location>
</feature>
<keyword evidence="3" id="KW-0645">Protease</keyword>
<feature type="active site" description="Charge relay system" evidence="6">
    <location>
        <position position="276"/>
    </location>
</feature>
<dbReference type="GO" id="GO:0008236">
    <property type="term" value="F:serine-type peptidase activity"/>
    <property type="evidence" value="ECO:0007669"/>
    <property type="project" value="UniProtKB-KW"/>
</dbReference>
<evidence type="ECO:0000256" key="3">
    <source>
        <dbReference type="ARBA" id="ARBA00022670"/>
    </source>
</evidence>
<evidence type="ECO:0000256" key="4">
    <source>
        <dbReference type="ARBA" id="ARBA00022801"/>
    </source>
</evidence>
<evidence type="ECO:0000256" key="2">
    <source>
        <dbReference type="ARBA" id="ARBA00022645"/>
    </source>
</evidence>
<comment type="similarity">
    <text evidence="1">Belongs to the peptidase S66 family.</text>
</comment>
<dbReference type="GO" id="GO:0004180">
    <property type="term" value="F:carboxypeptidase activity"/>
    <property type="evidence" value="ECO:0007669"/>
    <property type="project" value="UniProtKB-KW"/>
</dbReference>
<proteinExistence type="inferred from homology"/>
<feature type="domain" description="LD-carboxypeptidase C-terminal" evidence="8">
    <location>
        <begin position="178"/>
        <end position="290"/>
    </location>
</feature>
<protein>
    <submittedName>
        <fullName evidence="9">LD-carboxypeptidase</fullName>
    </submittedName>
</protein>
<dbReference type="EMBL" id="CP015378">
    <property type="protein sequence ID" value="ANC77254.1"/>
    <property type="molecule type" value="Genomic_DNA"/>
</dbReference>
<dbReference type="InterPro" id="IPR027478">
    <property type="entry name" value="LdcA_N"/>
</dbReference>
<dbReference type="InterPro" id="IPR027461">
    <property type="entry name" value="Carboxypeptidase_A_C_sf"/>
</dbReference>
<dbReference type="InterPro" id="IPR029062">
    <property type="entry name" value="Class_I_gatase-like"/>
</dbReference>
<dbReference type="Proteomes" id="UP000076623">
    <property type="component" value="Chromosome"/>
</dbReference>
<name>A0A160IM99_9BACL</name>
<dbReference type="InterPro" id="IPR003507">
    <property type="entry name" value="S66_fam"/>
</dbReference>
<evidence type="ECO:0000313" key="10">
    <source>
        <dbReference type="Proteomes" id="UP000076623"/>
    </source>
</evidence>
<feature type="active site" description="Nucleophile" evidence="6">
    <location>
        <position position="110"/>
    </location>
</feature>
<feature type="active site" description="Charge relay system" evidence="6">
    <location>
        <position position="209"/>
    </location>
</feature>
<gene>
    <name evidence="9" type="ORF">ABE65_010740</name>
</gene>
<reference evidence="9 10" key="1">
    <citation type="submission" date="2016-04" db="EMBL/GenBank/DDBJ databases">
        <title>Complete genome sequence of Fictibacillus phosphorivorans G25-29, a strain toxic to nematodes.</title>
        <authorList>
            <person name="Zheng Z."/>
        </authorList>
    </citation>
    <scope>NUCLEOTIDE SEQUENCE [LARGE SCALE GENOMIC DNA]</scope>
    <source>
        <strain evidence="9 10">G25-29</strain>
    </source>
</reference>
<dbReference type="AlphaFoldDB" id="A0A160IM99"/>
<keyword evidence="10" id="KW-1185">Reference proteome</keyword>
<evidence type="ECO:0000259" key="7">
    <source>
        <dbReference type="Pfam" id="PF02016"/>
    </source>
</evidence>
<dbReference type="KEGG" id="fpn:ABE65_010740"/>
<evidence type="ECO:0000313" key="9">
    <source>
        <dbReference type="EMBL" id="ANC77254.1"/>
    </source>
</evidence>
<dbReference type="InterPro" id="IPR040921">
    <property type="entry name" value="Peptidase_S66C"/>
</dbReference>
<dbReference type="Pfam" id="PF17676">
    <property type="entry name" value="Peptidase_S66C"/>
    <property type="match status" value="1"/>
</dbReference>
<dbReference type="PIRSF" id="PIRSF028757">
    <property type="entry name" value="LD-carboxypeptidase"/>
    <property type="match status" value="1"/>
</dbReference>
<accession>A0A160IM99</accession>
<dbReference type="SUPFAM" id="SSF141986">
    <property type="entry name" value="LD-carboxypeptidase A C-terminal domain-like"/>
    <property type="match status" value="1"/>
</dbReference>
<sequence length="307" mass="33750">MSIKPQQLQQGDTIGIVTLGSPLEANIINQGITMLENMGFQVIVGDYVYATNGFLSGTPQQRASDLMKMFQNKQVKLIFPTRGGVGVASILPYLDYNIIRSNPKIISGYSDVTILINVLYQLADLVTFQSLMLLDFRSSTPSYNFSQFFNSITRSTAPWQIMNPPDIPLISKVSGNVTGVIVGGNLTSLVDSLGTSYEIDTKGKILFLEDTHEPVNTVYRYLNHLKLAGKFEDCIGIIIGECTQCQPAYGKTFENVVDEFLVPLGKPLMTNLTSAHGYYKAAIPIGVNVNMNTINRTLTVMEPTVIT</sequence>
<dbReference type="Gene3D" id="3.50.30.60">
    <property type="entry name" value="LD-carboxypeptidase A C-terminal domain-like"/>
    <property type="match status" value="1"/>
</dbReference>
<keyword evidence="2 9" id="KW-0121">Carboxypeptidase</keyword>
<dbReference type="PANTHER" id="PTHR30237:SF2">
    <property type="entry name" value="MUREIN TETRAPEPTIDE CARBOXYPEPTIDASE"/>
    <property type="match status" value="1"/>
</dbReference>
<dbReference type="CDD" id="cd07025">
    <property type="entry name" value="Peptidase_S66"/>
    <property type="match status" value="1"/>
</dbReference>
<dbReference type="GO" id="GO:0006508">
    <property type="term" value="P:proteolysis"/>
    <property type="evidence" value="ECO:0007669"/>
    <property type="project" value="UniProtKB-KW"/>
</dbReference>
<keyword evidence="4" id="KW-0378">Hydrolase</keyword>
<dbReference type="SUPFAM" id="SSF52317">
    <property type="entry name" value="Class I glutamine amidotransferase-like"/>
    <property type="match status" value="1"/>
</dbReference>
<dbReference type="Gene3D" id="3.40.50.10740">
    <property type="entry name" value="Class I glutamine amidotransferase-like"/>
    <property type="match status" value="1"/>
</dbReference>
<dbReference type="Pfam" id="PF02016">
    <property type="entry name" value="Peptidase_S66"/>
    <property type="match status" value="1"/>
</dbReference>
<dbReference type="InterPro" id="IPR040449">
    <property type="entry name" value="Peptidase_S66_N"/>
</dbReference>
<keyword evidence="5" id="KW-0720">Serine protease</keyword>
<dbReference type="PANTHER" id="PTHR30237">
    <property type="entry name" value="MURAMOYLTETRAPEPTIDE CARBOXYPEPTIDASE"/>
    <property type="match status" value="1"/>
</dbReference>